<evidence type="ECO:0000256" key="2">
    <source>
        <dbReference type="SAM" id="MobiDB-lite"/>
    </source>
</evidence>
<evidence type="ECO:0000313" key="4">
    <source>
        <dbReference type="EMBL" id="ETK07129.1"/>
    </source>
</evidence>
<comment type="caution">
    <text evidence="4">The sequence shown here is derived from an EMBL/GenBank/DDBJ whole genome shotgun (WGS) entry which is preliminary data.</text>
</comment>
<feature type="coiled-coil region" evidence="1">
    <location>
        <begin position="1070"/>
        <end position="1119"/>
    </location>
</feature>
<sequence>MTYHKKEALQANLDAVRTLLALENTRRAPSESDRATLRRYNGFGGLKCVLLPVAEPADIDRWPRDERNLFPPVRKLREIIDQGASESDATRLWNSIKSSVLTSFYTDEHIVRAIAAGLGMSGLPLRRMLDPSAGMGVFSQALANEQTDVVSFEKDLVTGRIMRLLTADNPQQTVRIEGFEEIEAREAGRFDLVASNIPFGNFAIYDRAYSKGKDAAKREATRAIHNYFFVKGLDCLREGGLLAFITSRGVADSPTNAPIREHLMEHSRLVSTLRLPDGMFSENAGTEVGSDLLILQKETGKGVQNEWEQLFTQSVSIESSGESFIENALFAEGNHNIATTYRIGTDAYGKPAPIYTHEGGIEGIARDLETRISADMAARFDRKIYQSGLSEAVESEAATLAPEGVPVLTLHRQYEAPVPTNSQPDMEPPREMNGQTVYFDEEHHPVTDRERQAEVEASLFAPEAYADWQRDVARVNREITEKPQRRGRSAAGSTPHRTARKARKATPSDKHQLSFLDLLGDTEEPPPAPVRDVRRTFDVSPRPFLSQPDSHLRDGSIVVQGGQIGYLSNLHLSPTFHPMDLPLSRITRLKAYVEIRESYHRLYDYEANNHLADPEEREKLNRLYDDFVRRWGHLNLKANADLLKMDATGAEMLFLERSEGGRYIKADIFDHPTAFALTESVVADPSEALCASLNKFGTVELPYMTSLLPNMEESDILAALEGRIFFNPLADAYEIADQFISGNVIEKAERIDAWLLDHPGHEMAKQSLAALRAATPTPIPFADLDFNLGERWIPAKVYARFASDLFGTDVGVSYLPDMDEYILSCDRKNQAIWHTYAVQGEFKRYDGLHLLKHALHNTVPDITKSKEVTDPKTGEKATIKVRDGRAIQMADTKIEEIRQAFIGWLGRTPETFKQQLADRYNRLFNCFVRPDFDGSHQTFPGLDLKGLSFPDLYPSQKDAVWMLKTNGGGICDHEVGGGKTMIMCTAAYEMKRLGLANKPMIIGLKANVFDIADTFRKAYPNARVLYPGKEDFTVKNRARIFSDIKNNDWDCVILTHDQFGAIPQSAEIQEAIMQKELDSVQENLDVLRKQGREISRSALKGLEQRKLTLTAKLKDIRDTIAERKDDVVDFKMMGIDHLFVDESHQFKNLMFNTRHDRVSGLGNPNGSQRALNLLFAIRTIQERTGKDLGATFLSGTTISNSLTELYLLFKYLRPRALEKQGIGSFDAWAAVFAKKSGDYEFSVTNEIIRKERFRTFIKLPELSAFYGEVWESGARESEKGREG</sequence>
<feature type="domain" description="Type II methyltransferase M.TaqI-like" evidence="3">
    <location>
        <begin position="177"/>
        <end position="271"/>
    </location>
</feature>
<dbReference type="Gene3D" id="3.40.50.300">
    <property type="entry name" value="P-loop containing nucleotide triphosphate hydrolases"/>
    <property type="match status" value="1"/>
</dbReference>
<dbReference type="Pfam" id="PF07669">
    <property type="entry name" value="Eco57I"/>
    <property type="match status" value="1"/>
</dbReference>
<dbReference type="Proteomes" id="UP000034982">
    <property type="component" value="Unassembled WGS sequence"/>
</dbReference>
<dbReference type="PANTHER" id="PTHR41313:SF1">
    <property type="entry name" value="DNA METHYLASE ADENINE-SPECIFIC DOMAIN-CONTAINING PROTEIN"/>
    <property type="match status" value="1"/>
</dbReference>
<dbReference type="InterPro" id="IPR029063">
    <property type="entry name" value="SAM-dependent_MTases_sf"/>
</dbReference>
<feature type="region of interest" description="Disordered" evidence="2">
    <location>
        <begin position="479"/>
        <end position="511"/>
    </location>
</feature>
<dbReference type="InterPro" id="IPR052933">
    <property type="entry name" value="DNA_Protect_Modify"/>
</dbReference>
<dbReference type="PRINTS" id="PR00507">
    <property type="entry name" value="N12N6MTFRASE"/>
</dbReference>
<dbReference type="InterPro" id="IPR027417">
    <property type="entry name" value="P-loop_NTPase"/>
</dbReference>
<keyword evidence="4" id="KW-0808">Transferase</keyword>
<evidence type="ECO:0000259" key="3">
    <source>
        <dbReference type="Pfam" id="PF07669"/>
    </source>
</evidence>
<dbReference type="Gene3D" id="3.40.50.150">
    <property type="entry name" value="Vaccinia Virus protein VP39"/>
    <property type="match status" value="1"/>
</dbReference>
<evidence type="ECO:0000313" key="5">
    <source>
        <dbReference type="Proteomes" id="UP000034982"/>
    </source>
</evidence>
<gene>
    <name evidence="4" type="ORF">T230_08995</name>
</gene>
<keyword evidence="4" id="KW-0489">Methyltransferase</keyword>
<dbReference type="PATRIC" id="fig|1411022.3.peg.970"/>
<dbReference type="GO" id="GO:0009007">
    <property type="term" value="F:site-specific DNA-methyltransferase (adenine-specific) activity"/>
    <property type="evidence" value="ECO:0007669"/>
    <property type="project" value="UniProtKB-EC"/>
</dbReference>
<organism evidence="4 5">
    <name type="scientific">Tannerella sp. oral taxon BU063 isolate Cell 1/3</name>
    <dbReference type="NCBI Taxonomy" id="1411022"/>
    <lineage>
        <taxon>Bacteria</taxon>
        <taxon>Pseudomonadati</taxon>
        <taxon>Bacteroidota</taxon>
        <taxon>Bacteroidia</taxon>
        <taxon>Bacteroidales</taxon>
        <taxon>Tannerellaceae</taxon>
        <taxon>Tannerella</taxon>
    </lineage>
</organism>
<dbReference type="EMBL" id="AYYE01001065">
    <property type="protein sequence ID" value="ETK07129.1"/>
    <property type="molecule type" value="Genomic_DNA"/>
</dbReference>
<dbReference type="SUPFAM" id="SSF52540">
    <property type="entry name" value="P-loop containing nucleoside triphosphate hydrolases"/>
    <property type="match status" value="1"/>
</dbReference>
<dbReference type="SUPFAM" id="SSF53335">
    <property type="entry name" value="S-adenosyl-L-methionine-dependent methyltransferases"/>
    <property type="match status" value="1"/>
</dbReference>
<evidence type="ECO:0000256" key="1">
    <source>
        <dbReference type="SAM" id="Coils"/>
    </source>
</evidence>
<proteinExistence type="predicted"/>
<accession>W2CIU7</accession>
<keyword evidence="1" id="KW-0175">Coiled coil</keyword>
<dbReference type="GO" id="GO:0006304">
    <property type="term" value="P:DNA modification"/>
    <property type="evidence" value="ECO:0007669"/>
    <property type="project" value="InterPro"/>
</dbReference>
<name>W2CIU7_9BACT</name>
<dbReference type="GO" id="GO:0032259">
    <property type="term" value="P:methylation"/>
    <property type="evidence" value="ECO:0007669"/>
    <property type="project" value="UniProtKB-KW"/>
</dbReference>
<reference evidence="4 5" key="1">
    <citation type="submission" date="2013-11" db="EMBL/GenBank/DDBJ databases">
        <title>Single cell genomics of uncultured Tannerella BU063 (oral taxon 286).</title>
        <authorList>
            <person name="Beall C.J."/>
            <person name="Campbell A.G."/>
            <person name="Griffen A.L."/>
            <person name="Podar M."/>
            <person name="Leys E.J."/>
        </authorList>
    </citation>
    <scope>NUCLEOTIDE SEQUENCE [LARGE SCALE GENOMIC DNA]</scope>
    <source>
        <strain evidence="4">Cell 1/3</strain>
    </source>
</reference>
<protein>
    <submittedName>
        <fullName evidence="4">DNA methylase</fullName>
    </submittedName>
</protein>
<dbReference type="PANTHER" id="PTHR41313">
    <property type="entry name" value="ADENINE-SPECIFIC METHYLTRANSFERASE"/>
    <property type="match status" value="1"/>
</dbReference>
<dbReference type="InterPro" id="IPR011639">
    <property type="entry name" value="MethylTrfase_TaqI-like_dom"/>
</dbReference>